<dbReference type="EMBL" id="HBUF01430936">
    <property type="protein sequence ID" value="CAG6741918.1"/>
    <property type="molecule type" value="Transcribed_RNA"/>
</dbReference>
<name>A0A8D8Z6H9_9HEMI</name>
<sequence length="111" mass="12435">MRLQFFTSRLRTTRQRSTRRLGTNRKRPTRLGTSRATSTGINRDDFAADVIRQNSARFAWNHAERPSRAHAQHNIACSRVDSVAPSGILKRTVQSVADRRGGHIVAPAQDG</sequence>
<protein>
    <submittedName>
        <fullName evidence="2">Uncharacterized protein</fullName>
    </submittedName>
</protein>
<reference evidence="2" key="1">
    <citation type="submission" date="2021-05" db="EMBL/GenBank/DDBJ databases">
        <authorList>
            <person name="Alioto T."/>
            <person name="Alioto T."/>
            <person name="Gomez Garrido J."/>
        </authorList>
    </citation>
    <scope>NUCLEOTIDE SEQUENCE</scope>
</reference>
<feature type="compositionally biased region" description="Basic residues" evidence="1">
    <location>
        <begin position="11"/>
        <end position="29"/>
    </location>
</feature>
<evidence type="ECO:0000313" key="2">
    <source>
        <dbReference type="EMBL" id="CAG6741918.1"/>
    </source>
</evidence>
<proteinExistence type="predicted"/>
<feature type="compositionally biased region" description="Polar residues" evidence="1">
    <location>
        <begin position="31"/>
        <end position="40"/>
    </location>
</feature>
<accession>A0A8D8Z6H9</accession>
<dbReference type="AlphaFoldDB" id="A0A8D8Z6H9"/>
<organism evidence="2">
    <name type="scientific">Cacopsylla melanoneura</name>
    <dbReference type="NCBI Taxonomy" id="428564"/>
    <lineage>
        <taxon>Eukaryota</taxon>
        <taxon>Metazoa</taxon>
        <taxon>Ecdysozoa</taxon>
        <taxon>Arthropoda</taxon>
        <taxon>Hexapoda</taxon>
        <taxon>Insecta</taxon>
        <taxon>Pterygota</taxon>
        <taxon>Neoptera</taxon>
        <taxon>Paraneoptera</taxon>
        <taxon>Hemiptera</taxon>
        <taxon>Sternorrhyncha</taxon>
        <taxon>Psylloidea</taxon>
        <taxon>Psyllidae</taxon>
        <taxon>Psyllinae</taxon>
        <taxon>Cacopsylla</taxon>
    </lineage>
</organism>
<feature type="region of interest" description="Disordered" evidence="1">
    <location>
        <begin position="1"/>
        <end position="40"/>
    </location>
</feature>
<evidence type="ECO:0000256" key="1">
    <source>
        <dbReference type="SAM" id="MobiDB-lite"/>
    </source>
</evidence>
<feature type="compositionally biased region" description="Low complexity" evidence="1">
    <location>
        <begin position="1"/>
        <end position="10"/>
    </location>
</feature>